<evidence type="ECO:0000259" key="2">
    <source>
        <dbReference type="Pfam" id="PF13400"/>
    </source>
</evidence>
<dbReference type="Proteomes" id="UP000094426">
    <property type="component" value="Unassembled WGS sequence"/>
</dbReference>
<keyword evidence="1" id="KW-0732">Signal</keyword>
<evidence type="ECO:0000313" key="3">
    <source>
        <dbReference type="EMBL" id="ODA90252.1"/>
    </source>
</evidence>
<reference evidence="3 4" key="1">
    <citation type="submission" date="2015-11" db="EMBL/GenBank/DDBJ databases">
        <authorList>
            <person name="Zhang Y."/>
            <person name="Guo Z."/>
        </authorList>
    </citation>
    <scope>NUCLEOTIDE SEQUENCE [LARGE SCALE GENOMIC DNA]</scope>
    <source>
        <strain evidence="4">gdw1</strain>
    </source>
</reference>
<dbReference type="InterPro" id="IPR021202">
    <property type="entry name" value="Rv3654c-like"/>
</dbReference>
<protein>
    <recommendedName>
        <fullName evidence="2">Putative Flp pilus-assembly TadG-like N-terminal domain-containing protein</fullName>
    </recommendedName>
</protein>
<proteinExistence type="predicted"/>
<dbReference type="InterPro" id="IPR028087">
    <property type="entry name" value="Tad_N"/>
</dbReference>
<dbReference type="EMBL" id="LNZG01000016">
    <property type="protein sequence ID" value="ODA90252.1"/>
    <property type="molecule type" value="Genomic_DNA"/>
</dbReference>
<dbReference type="AlphaFoldDB" id="A0A1E2SK71"/>
<comment type="caution">
    <text evidence="3">The sequence shown here is derived from an EMBL/GenBank/DDBJ whole genome shotgun (WGS) entry which is preliminary data.</text>
</comment>
<feature type="domain" description="Putative Flp pilus-assembly TadG-like N-terminal" evidence="2">
    <location>
        <begin position="2"/>
        <end position="37"/>
    </location>
</feature>
<sequence length="99" mass="9511">MLIVAVVVLGLLVMAVCGALAAQRRAGVAADLAALAAPDIAIGRLPGEPCEVARSVARANGAVVSSCAMTEAVALVTVQVGYAGITASASARAGPAGTP</sequence>
<dbReference type="NCBIfam" id="TIGR03816">
    <property type="entry name" value="tadE_like_DECH"/>
    <property type="match status" value="1"/>
</dbReference>
<feature type="chain" id="PRO_5009116742" description="Putative Flp pilus-assembly TadG-like N-terminal domain-containing protein" evidence="1">
    <location>
        <begin position="22"/>
        <end position="99"/>
    </location>
</feature>
<evidence type="ECO:0000313" key="4">
    <source>
        <dbReference type="Proteomes" id="UP000094426"/>
    </source>
</evidence>
<evidence type="ECO:0000256" key="1">
    <source>
        <dbReference type="SAM" id="SignalP"/>
    </source>
</evidence>
<dbReference type="Pfam" id="PF13400">
    <property type="entry name" value="Tad"/>
    <property type="match status" value="1"/>
</dbReference>
<accession>A0A1E2SK71</accession>
<name>A0A1E2SK71_LEIXY</name>
<gene>
    <name evidence="3" type="ORF">ATY41_10815</name>
</gene>
<feature type="signal peptide" evidence="1">
    <location>
        <begin position="1"/>
        <end position="21"/>
    </location>
</feature>
<organism evidence="3 4">
    <name type="scientific">Leifsonia xyli subsp. xyli</name>
    <dbReference type="NCBI Taxonomy" id="59736"/>
    <lineage>
        <taxon>Bacteria</taxon>
        <taxon>Bacillati</taxon>
        <taxon>Actinomycetota</taxon>
        <taxon>Actinomycetes</taxon>
        <taxon>Micrococcales</taxon>
        <taxon>Microbacteriaceae</taxon>
        <taxon>Leifsonia</taxon>
    </lineage>
</organism>